<protein>
    <submittedName>
        <fullName evidence="2">Halomucin</fullName>
    </submittedName>
</protein>
<gene>
    <name evidence="2" type="ORF">KUF71_007079</name>
</gene>
<organism evidence="2 3">
    <name type="scientific">Frankliniella fusca</name>
    <dbReference type="NCBI Taxonomy" id="407009"/>
    <lineage>
        <taxon>Eukaryota</taxon>
        <taxon>Metazoa</taxon>
        <taxon>Ecdysozoa</taxon>
        <taxon>Arthropoda</taxon>
        <taxon>Hexapoda</taxon>
        <taxon>Insecta</taxon>
        <taxon>Pterygota</taxon>
        <taxon>Neoptera</taxon>
        <taxon>Paraneoptera</taxon>
        <taxon>Thysanoptera</taxon>
        <taxon>Terebrantia</taxon>
        <taxon>Thripoidea</taxon>
        <taxon>Thripidae</taxon>
        <taxon>Frankliniella</taxon>
    </lineage>
</organism>
<dbReference type="Proteomes" id="UP001219518">
    <property type="component" value="Unassembled WGS sequence"/>
</dbReference>
<reference evidence="2" key="1">
    <citation type="submission" date="2021-07" db="EMBL/GenBank/DDBJ databases">
        <authorList>
            <person name="Catto M.A."/>
            <person name="Jacobson A."/>
            <person name="Kennedy G."/>
            <person name="Labadie P."/>
            <person name="Hunt B.G."/>
            <person name="Srinivasan R."/>
        </authorList>
    </citation>
    <scope>NUCLEOTIDE SEQUENCE</scope>
    <source>
        <strain evidence="2">PL_HMW_Pooled</strain>
        <tissue evidence="2">Head</tissue>
    </source>
</reference>
<proteinExistence type="predicted"/>
<evidence type="ECO:0000313" key="3">
    <source>
        <dbReference type="Proteomes" id="UP001219518"/>
    </source>
</evidence>
<feature type="compositionally biased region" description="Acidic residues" evidence="1">
    <location>
        <begin position="61"/>
        <end position="86"/>
    </location>
</feature>
<evidence type="ECO:0000313" key="2">
    <source>
        <dbReference type="EMBL" id="KAK3917600.1"/>
    </source>
</evidence>
<feature type="compositionally biased region" description="Acidic residues" evidence="1">
    <location>
        <begin position="114"/>
        <end position="123"/>
    </location>
</feature>
<keyword evidence="3" id="KW-1185">Reference proteome</keyword>
<feature type="region of interest" description="Disordered" evidence="1">
    <location>
        <begin position="108"/>
        <end position="140"/>
    </location>
</feature>
<name>A0AAE1LFK9_9NEOP</name>
<sequence>MTRKRVYGKWLKSKVPEEPRHFRRRYGNSSSDSEDFENNQQDIEKTNQQNDVHINAHNLDNVEEQEGLDTIEDLPTNTEDEDNGDGEEGRGLDTDIPDGLIEEHWFVDNGNDQDANDDEEDDDRAAIEPLLPPQPPPQKRENLEAHLMDNIETTKFETLLAVLHYSMRHDLTMVGVVDLLKLINVIFGREVIPESEFIFKDIFSSTFSLEYHFYCTSCFNYLGEFHALKNNQLISIKCQACDKDNNVSNLKESNFFVYIPMEQQLRALLEKTANVMELLEYRFRRDACPDHISDVFDGSVYKEHELLKHKENISITVDTDGSPIFKSAKNTMLPIQFRVNEFPPDLRTERWNCMVAGIWFYQSDPEMVTFLRPLISEAKSLYEIGFKWSNPSSENVVTSKVVTLNCVLDSVAKPKVQSIKHFMGHYGCSYCYHPGINMLGHPHPRFVIESDLLLHRNNFESTYTVKQRDIDTGEITGDFFVRDRTDAEIRSDMEEVIASEDVAYSKNGVIGKSAFFALTYFSLVFGFTLDWMHAVLIGVSKLVFTLMLSKSSKGKPYFVGDKLAVLNRRLLAIAPPSNISRRPRSLADIKLWKANEWRVFLLY</sequence>
<reference evidence="2" key="2">
    <citation type="journal article" date="2023" name="BMC Genomics">
        <title>Pest status, molecular evolution, and epigenetic factors derived from the genome assembly of Frankliniella fusca, a thysanopteran phytovirus vector.</title>
        <authorList>
            <person name="Catto M.A."/>
            <person name="Labadie P.E."/>
            <person name="Jacobson A.L."/>
            <person name="Kennedy G.G."/>
            <person name="Srinivasan R."/>
            <person name="Hunt B.G."/>
        </authorList>
    </citation>
    <scope>NUCLEOTIDE SEQUENCE</scope>
    <source>
        <strain evidence="2">PL_HMW_Pooled</strain>
    </source>
</reference>
<comment type="caution">
    <text evidence="2">The sequence shown here is derived from an EMBL/GenBank/DDBJ whole genome shotgun (WGS) entry which is preliminary data.</text>
</comment>
<dbReference type="EMBL" id="JAHWGI010000761">
    <property type="protein sequence ID" value="KAK3917600.1"/>
    <property type="molecule type" value="Genomic_DNA"/>
</dbReference>
<feature type="region of interest" description="Disordered" evidence="1">
    <location>
        <begin position="21"/>
        <end position="95"/>
    </location>
</feature>
<evidence type="ECO:0000256" key="1">
    <source>
        <dbReference type="SAM" id="MobiDB-lite"/>
    </source>
</evidence>
<dbReference type="PANTHER" id="PTHR46579:SF1">
    <property type="entry name" value="F5_8 TYPE C DOMAIN-CONTAINING PROTEIN"/>
    <property type="match status" value="1"/>
</dbReference>
<dbReference type="PANTHER" id="PTHR46579">
    <property type="entry name" value="F5/8 TYPE C DOMAIN-CONTAINING PROTEIN-RELATED"/>
    <property type="match status" value="1"/>
</dbReference>
<accession>A0AAE1LFK9</accession>
<dbReference type="AlphaFoldDB" id="A0AAE1LFK9"/>